<protein>
    <submittedName>
        <fullName evidence="2">Uncharacterized protein</fullName>
    </submittedName>
</protein>
<dbReference type="AlphaFoldDB" id="A0A162N497"/>
<keyword evidence="1" id="KW-1133">Transmembrane helix</keyword>
<feature type="transmembrane region" description="Helical" evidence="1">
    <location>
        <begin position="106"/>
        <end position="129"/>
    </location>
</feature>
<accession>A0A162N497</accession>
<keyword evidence="3" id="KW-1185">Reference proteome</keyword>
<dbReference type="RefSeq" id="XP_018283754.1">
    <property type="nucleotide sequence ID" value="XM_018437600.1"/>
</dbReference>
<proteinExistence type="predicted"/>
<evidence type="ECO:0000313" key="2">
    <source>
        <dbReference type="EMBL" id="OAD65714.1"/>
    </source>
</evidence>
<dbReference type="VEuPathDB" id="FungiDB:PHYBLDRAFT_175888"/>
<name>A0A162N497_PHYB8</name>
<sequence>MHVCILNIKFPCGIQGNTGDSIIVDRISSKIKPKEEKDSKALITINIHITTTITPTTPTTSISYLLSIMSHLPELQLQQHQHQQSDSALEKNISVKKPCKLFDLPVWIYLVCIALILGIFLTTSVTLLLNKSKNEANRYEDNIITMAIDGHSQDPGLDQVNAALQQFTVSSITTTVTKTLQLSPSPTPLSLSLSLFLLHSPSPTSIHIKQTNT</sequence>
<gene>
    <name evidence="2" type="ORF">PHYBLDRAFT_175888</name>
</gene>
<reference evidence="3" key="1">
    <citation type="submission" date="2015-06" db="EMBL/GenBank/DDBJ databases">
        <title>Expansion of signal transduction pathways in fungi by whole-genome duplication.</title>
        <authorList>
            <consortium name="DOE Joint Genome Institute"/>
            <person name="Corrochano L.M."/>
            <person name="Kuo A."/>
            <person name="Marcet-Houben M."/>
            <person name="Polaino S."/>
            <person name="Salamov A."/>
            <person name="Villalobos J.M."/>
            <person name="Alvarez M.I."/>
            <person name="Avalos J."/>
            <person name="Benito E.P."/>
            <person name="Benoit I."/>
            <person name="Burger G."/>
            <person name="Camino L.P."/>
            <person name="Canovas D."/>
            <person name="Cerda-Olmedo E."/>
            <person name="Cheng J.-F."/>
            <person name="Dominguez A."/>
            <person name="Elias M."/>
            <person name="Eslava A.P."/>
            <person name="Glaser F."/>
            <person name="Grimwood J."/>
            <person name="Gutierrez G."/>
            <person name="Heitman J."/>
            <person name="Henrissat B."/>
            <person name="Iturriaga E.A."/>
            <person name="Lang B.F."/>
            <person name="Lavin J.L."/>
            <person name="Lee S."/>
            <person name="Li W."/>
            <person name="Lindquist E."/>
            <person name="Lopez-Garcia S."/>
            <person name="Luque E.M."/>
            <person name="Marcos A.T."/>
            <person name="Martin J."/>
            <person name="McCluskey K."/>
            <person name="Medina H.R."/>
            <person name="Miralles-Duran A."/>
            <person name="Miyazaki A."/>
            <person name="Munoz-Torres E."/>
            <person name="Oguiza J.A."/>
            <person name="Ohm R."/>
            <person name="Olmedo M."/>
            <person name="Orejas M."/>
            <person name="Ortiz-Castellanos L."/>
            <person name="Pisabarro A.G."/>
            <person name="Rodriguez-Romero J."/>
            <person name="Ruiz-Herrera J."/>
            <person name="Ruiz-Vazquez R."/>
            <person name="Sanz C."/>
            <person name="Schackwitz W."/>
            <person name="Schmutz J."/>
            <person name="Shahriari M."/>
            <person name="Shelest E."/>
            <person name="Silva-Franco F."/>
            <person name="Soanes D."/>
            <person name="Syed K."/>
            <person name="Tagua V.G."/>
            <person name="Talbot N.J."/>
            <person name="Thon M."/>
            <person name="De vries R.P."/>
            <person name="Wiebenga A."/>
            <person name="Yadav J.S."/>
            <person name="Braun E.L."/>
            <person name="Baker S."/>
            <person name="Garre V."/>
            <person name="Horwitz B."/>
            <person name="Torres-Martinez S."/>
            <person name="Idnurm A."/>
            <person name="Herrera-Estrella A."/>
            <person name="Gabaldon T."/>
            <person name="Grigoriev I.V."/>
        </authorList>
    </citation>
    <scope>NUCLEOTIDE SEQUENCE [LARGE SCALE GENOMIC DNA]</scope>
    <source>
        <strain evidence="3">NRRL 1555(-)</strain>
    </source>
</reference>
<keyword evidence="1" id="KW-0472">Membrane</keyword>
<organism evidence="2 3">
    <name type="scientific">Phycomyces blakesleeanus (strain ATCC 8743b / DSM 1359 / FGSC 10004 / NBRC 33097 / NRRL 1555)</name>
    <dbReference type="NCBI Taxonomy" id="763407"/>
    <lineage>
        <taxon>Eukaryota</taxon>
        <taxon>Fungi</taxon>
        <taxon>Fungi incertae sedis</taxon>
        <taxon>Mucoromycota</taxon>
        <taxon>Mucoromycotina</taxon>
        <taxon>Mucoromycetes</taxon>
        <taxon>Mucorales</taxon>
        <taxon>Phycomycetaceae</taxon>
        <taxon>Phycomyces</taxon>
    </lineage>
</organism>
<evidence type="ECO:0000313" key="3">
    <source>
        <dbReference type="Proteomes" id="UP000077315"/>
    </source>
</evidence>
<dbReference type="GeneID" id="28998506"/>
<dbReference type="Proteomes" id="UP000077315">
    <property type="component" value="Unassembled WGS sequence"/>
</dbReference>
<dbReference type="EMBL" id="KV441008">
    <property type="protein sequence ID" value="OAD65714.1"/>
    <property type="molecule type" value="Genomic_DNA"/>
</dbReference>
<keyword evidence="1" id="KW-0812">Transmembrane</keyword>
<evidence type="ECO:0000256" key="1">
    <source>
        <dbReference type="SAM" id="Phobius"/>
    </source>
</evidence>
<dbReference type="InParanoid" id="A0A162N497"/>
<dbReference type="OrthoDB" id="10446922at2759"/>